<dbReference type="AlphaFoldDB" id="A0A0B6Z557"/>
<name>A0A0B6Z557_9EUPU</name>
<gene>
    <name evidence="1" type="primary">ORF46307</name>
</gene>
<evidence type="ECO:0000313" key="1">
    <source>
        <dbReference type="EMBL" id="CEK62850.1"/>
    </source>
</evidence>
<reference evidence="1" key="1">
    <citation type="submission" date="2014-12" db="EMBL/GenBank/DDBJ databases">
        <title>Insight into the proteome of Arion vulgaris.</title>
        <authorList>
            <person name="Aradska J."/>
            <person name="Bulat T."/>
            <person name="Smidak R."/>
            <person name="Sarate P."/>
            <person name="Gangsoo J."/>
            <person name="Sialana F."/>
            <person name="Bilban M."/>
            <person name="Lubec G."/>
        </authorList>
    </citation>
    <scope>NUCLEOTIDE SEQUENCE</scope>
    <source>
        <tissue evidence="1">Skin</tissue>
    </source>
</reference>
<proteinExistence type="predicted"/>
<sequence>SRCSKIISHHVFNANMKLSTPKDVVMNEAPDDGCPLDADGANHEIDSHRREPILL</sequence>
<protein>
    <submittedName>
        <fullName evidence="1">Uncharacterized protein</fullName>
    </submittedName>
</protein>
<feature type="non-terminal residue" evidence="1">
    <location>
        <position position="1"/>
    </location>
</feature>
<organism evidence="1">
    <name type="scientific">Arion vulgaris</name>
    <dbReference type="NCBI Taxonomy" id="1028688"/>
    <lineage>
        <taxon>Eukaryota</taxon>
        <taxon>Metazoa</taxon>
        <taxon>Spiralia</taxon>
        <taxon>Lophotrochozoa</taxon>
        <taxon>Mollusca</taxon>
        <taxon>Gastropoda</taxon>
        <taxon>Heterobranchia</taxon>
        <taxon>Euthyneura</taxon>
        <taxon>Panpulmonata</taxon>
        <taxon>Eupulmonata</taxon>
        <taxon>Stylommatophora</taxon>
        <taxon>Helicina</taxon>
        <taxon>Arionoidea</taxon>
        <taxon>Arionidae</taxon>
        <taxon>Arion</taxon>
    </lineage>
</organism>
<accession>A0A0B6Z557</accession>
<dbReference type="EMBL" id="HACG01015985">
    <property type="protein sequence ID" value="CEK62850.1"/>
    <property type="molecule type" value="Transcribed_RNA"/>
</dbReference>